<evidence type="ECO:0000256" key="19">
    <source>
        <dbReference type="ARBA" id="ARBA00071287"/>
    </source>
</evidence>
<evidence type="ECO:0000256" key="13">
    <source>
        <dbReference type="ARBA" id="ARBA00023063"/>
    </source>
</evidence>
<evidence type="ECO:0000256" key="9">
    <source>
        <dbReference type="ARBA" id="ARBA00022982"/>
    </source>
</evidence>
<evidence type="ECO:0000256" key="3">
    <source>
        <dbReference type="ARBA" id="ARBA00004651"/>
    </source>
</evidence>
<feature type="binding site" description="axial binding residue" evidence="20">
    <location>
        <position position="203"/>
    </location>
    <ligand>
        <name>heme b</name>
        <dbReference type="ChEBI" id="CHEBI:60344"/>
        <label>1</label>
    </ligand>
    <ligandPart>
        <name>Fe</name>
        <dbReference type="ChEBI" id="CHEBI:18248"/>
    </ligandPart>
</feature>
<feature type="compositionally biased region" description="Basic and acidic residues" evidence="21">
    <location>
        <begin position="235"/>
        <end position="247"/>
    </location>
</feature>
<comment type="cofactor">
    <cofactor evidence="1">
        <name>Mo-bis(molybdopterin guanine dinucleotide)</name>
        <dbReference type="ChEBI" id="CHEBI:60539"/>
    </cofactor>
</comment>
<evidence type="ECO:0000313" key="24">
    <source>
        <dbReference type="EMBL" id="GIG22813.1"/>
    </source>
</evidence>
<keyword evidence="7 22" id="KW-0812">Transmembrane</keyword>
<dbReference type="Proteomes" id="UP000632740">
    <property type="component" value="Unassembled WGS sequence"/>
</dbReference>
<dbReference type="EMBL" id="BONK01000013">
    <property type="protein sequence ID" value="GIG22813.1"/>
    <property type="molecule type" value="Genomic_DNA"/>
</dbReference>
<organism evidence="24 25">
    <name type="scientific">Cellulomonas chitinilytica</name>
    <dbReference type="NCBI Taxonomy" id="398759"/>
    <lineage>
        <taxon>Bacteria</taxon>
        <taxon>Bacillati</taxon>
        <taxon>Actinomycetota</taxon>
        <taxon>Actinomycetes</taxon>
        <taxon>Micrococcales</taxon>
        <taxon>Cellulomonadaceae</taxon>
        <taxon>Cellulomonas</taxon>
    </lineage>
</organism>
<evidence type="ECO:0000256" key="17">
    <source>
        <dbReference type="ARBA" id="ARBA00061196"/>
    </source>
</evidence>
<dbReference type="SUPFAM" id="SSF103501">
    <property type="entry name" value="Respiratory nitrate reductase 1 gamma chain"/>
    <property type="match status" value="1"/>
</dbReference>
<feature type="transmembrane region" description="Helical" evidence="22">
    <location>
        <begin position="44"/>
        <end position="64"/>
    </location>
</feature>
<dbReference type="FunFam" id="1.20.950.20:FF:000001">
    <property type="entry name" value="Respiratory nitrate reductase subunit gamma"/>
    <property type="match status" value="1"/>
</dbReference>
<dbReference type="GO" id="GO:0005886">
    <property type="term" value="C:plasma membrane"/>
    <property type="evidence" value="ECO:0007669"/>
    <property type="project" value="UniProtKB-SubCell"/>
</dbReference>
<dbReference type="RefSeq" id="WP_203757823.1">
    <property type="nucleotide sequence ID" value="NZ_BONK01000013.1"/>
</dbReference>
<dbReference type="GO" id="GO:0020037">
    <property type="term" value="F:heme binding"/>
    <property type="evidence" value="ECO:0007669"/>
    <property type="project" value="TreeGrafter"/>
</dbReference>
<dbReference type="Pfam" id="PF02665">
    <property type="entry name" value="Nitrate_red_gam"/>
    <property type="match status" value="1"/>
</dbReference>
<dbReference type="PANTHER" id="PTHR30598:SF3">
    <property type="entry name" value="RESPIRATORY NITRATE REDUCTASE 1 GAMMA CHAIN"/>
    <property type="match status" value="1"/>
</dbReference>
<proteinExistence type="inferred from homology"/>
<gene>
    <name evidence="24" type="primary">narI_2</name>
    <name evidence="24" type="ORF">Cch01nite_35370</name>
</gene>
<name>A0A919P6E9_9CELL</name>
<dbReference type="GO" id="GO:0019645">
    <property type="term" value="P:anaerobic electron transport chain"/>
    <property type="evidence" value="ECO:0007669"/>
    <property type="project" value="TreeGrafter"/>
</dbReference>
<protein>
    <recommendedName>
        <fullName evidence="19">Nitrate reductase-like protein NarX</fullName>
    </recommendedName>
</protein>
<comment type="subcellular location">
    <subcellularLocation>
        <location evidence="3">Cell membrane</location>
        <topology evidence="3">Multi-pass membrane protein</topology>
    </subcellularLocation>
</comment>
<comment type="similarity">
    <text evidence="16">In the central section; belongs to the NarJ/NarW family.</text>
</comment>
<feature type="region of interest" description="Disordered" evidence="21">
    <location>
        <begin position="225"/>
        <end position="247"/>
    </location>
</feature>
<dbReference type="GO" id="GO:0008940">
    <property type="term" value="F:nitrate reductase activity"/>
    <property type="evidence" value="ECO:0007669"/>
    <property type="project" value="InterPro"/>
</dbReference>
<keyword evidence="10 22" id="KW-1133">Transmembrane helix</keyword>
<comment type="caution">
    <text evidence="24">The sequence shown here is derived from an EMBL/GenBank/DDBJ whole genome shotgun (WGS) entry which is preliminary data.</text>
</comment>
<accession>A0A919P6E9</accession>
<feature type="transmembrane region" description="Helical" evidence="22">
    <location>
        <begin position="128"/>
        <end position="148"/>
    </location>
</feature>
<feature type="transmembrane region" description="Helical" evidence="22">
    <location>
        <begin position="6"/>
        <end position="23"/>
    </location>
</feature>
<keyword evidence="25" id="KW-1185">Reference proteome</keyword>
<evidence type="ECO:0000256" key="4">
    <source>
        <dbReference type="ARBA" id="ARBA00022448"/>
    </source>
</evidence>
<evidence type="ECO:0000256" key="1">
    <source>
        <dbReference type="ARBA" id="ARBA00001942"/>
    </source>
</evidence>
<dbReference type="InterPro" id="IPR036197">
    <property type="entry name" value="NarG-like_sf"/>
</dbReference>
<evidence type="ECO:0000256" key="18">
    <source>
        <dbReference type="ARBA" id="ARBA00061480"/>
    </source>
</evidence>
<feature type="binding site" description="axial binding residue" evidence="20">
    <location>
        <position position="185"/>
    </location>
    <ligand>
        <name>heme b</name>
        <dbReference type="ChEBI" id="CHEBI:60344"/>
        <label>1</label>
    </ligand>
    <ligandPart>
        <name>Fe</name>
        <dbReference type="ChEBI" id="CHEBI:18248"/>
    </ligandPart>
</feature>
<evidence type="ECO:0000259" key="23">
    <source>
        <dbReference type="Pfam" id="PF02665"/>
    </source>
</evidence>
<dbReference type="NCBIfam" id="TIGR00351">
    <property type="entry name" value="narI"/>
    <property type="match status" value="1"/>
</dbReference>
<evidence type="ECO:0000256" key="21">
    <source>
        <dbReference type="SAM" id="MobiDB-lite"/>
    </source>
</evidence>
<dbReference type="InterPro" id="IPR023234">
    <property type="entry name" value="NarG-like_domain"/>
</dbReference>
<evidence type="ECO:0000313" key="25">
    <source>
        <dbReference type="Proteomes" id="UP000632740"/>
    </source>
</evidence>
<evidence type="ECO:0000256" key="11">
    <source>
        <dbReference type="ARBA" id="ARBA00023002"/>
    </source>
</evidence>
<keyword evidence="12 20" id="KW-0408">Iron</keyword>
<comment type="cofactor">
    <cofactor evidence="2">
        <name>heme b</name>
        <dbReference type="ChEBI" id="CHEBI:60344"/>
    </cofactor>
</comment>
<evidence type="ECO:0000256" key="16">
    <source>
        <dbReference type="ARBA" id="ARBA00061095"/>
    </source>
</evidence>
<dbReference type="GO" id="GO:0009055">
    <property type="term" value="F:electron transfer activity"/>
    <property type="evidence" value="ECO:0007669"/>
    <property type="project" value="TreeGrafter"/>
</dbReference>
<evidence type="ECO:0000256" key="20">
    <source>
        <dbReference type="PIRSR" id="PIRSR603816-1"/>
    </source>
</evidence>
<evidence type="ECO:0000256" key="6">
    <source>
        <dbReference type="ARBA" id="ARBA00022617"/>
    </source>
</evidence>
<comment type="similarity">
    <text evidence="18">In the N-terminal section; belongs to the nitrate reductase alpha subunit family.</text>
</comment>
<evidence type="ECO:0000256" key="10">
    <source>
        <dbReference type="ARBA" id="ARBA00022989"/>
    </source>
</evidence>
<feature type="binding site" description="axial binding residue" evidence="20">
    <location>
        <position position="63"/>
    </location>
    <ligand>
        <name>heme b</name>
        <dbReference type="ChEBI" id="CHEBI:60344"/>
        <label>1</label>
    </ligand>
    <ligandPart>
        <name>Fe</name>
        <dbReference type="ChEBI" id="CHEBI:18248"/>
    </ligandPart>
</feature>
<evidence type="ECO:0000256" key="8">
    <source>
        <dbReference type="ARBA" id="ARBA00022723"/>
    </source>
</evidence>
<keyword evidence="13" id="KW-0534">Nitrate assimilation</keyword>
<feature type="binding site" description="axial binding residue" evidence="20">
    <location>
        <position position="53"/>
    </location>
    <ligand>
        <name>heme b</name>
        <dbReference type="ChEBI" id="CHEBI:60344"/>
        <label>1</label>
    </ligand>
    <ligandPart>
        <name>Fe</name>
        <dbReference type="ChEBI" id="CHEBI:18248"/>
    </ligandPart>
</feature>
<dbReference type="InterPro" id="IPR051936">
    <property type="entry name" value="Heme-iron_electron_transfer"/>
</dbReference>
<dbReference type="PANTHER" id="PTHR30598">
    <property type="entry name" value="NITRATE REDUCTASE PRIVATE CHAPERONE, REDOX ENZYME MATURATION PROTEIN REMP FAMILY"/>
    <property type="match status" value="1"/>
</dbReference>
<evidence type="ECO:0000256" key="2">
    <source>
        <dbReference type="ARBA" id="ARBA00001970"/>
    </source>
</evidence>
<evidence type="ECO:0000256" key="15">
    <source>
        <dbReference type="ARBA" id="ARBA00056200"/>
    </source>
</evidence>
<evidence type="ECO:0000256" key="5">
    <source>
        <dbReference type="ARBA" id="ARBA00022475"/>
    </source>
</evidence>
<keyword evidence="4" id="KW-0813">Transport</keyword>
<dbReference type="GO" id="GO:0009325">
    <property type="term" value="C:nitrate reductase complex"/>
    <property type="evidence" value="ECO:0007669"/>
    <property type="project" value="InterPro"/>
</dbReference>
<evidence type="ECO:0000256" key="14">
    <source>
        <dbReference type="ARBA" id="ARBA00023136"/>
    </source>
</evidence>
<keyword evidence="8" id="KW-0479">Metal-binding</keyword>
<keyword evidence="6 20" id="KW-0349">Heme</keyword>
<evidence type="ECO:0000256" key="7">
    <source>
        <dbReference type="ARBA" id="ARBA00022692"/>
    </source>
</evidence>
<feature type="transmembrane region" description="Helical" evidence="22">
    <location>
        <begin position="190"/>
        <end position="213"/>
    </location>
</feature>
<dbReference type="InterPro" id="IPR003816">
    <property type="entry name" value="Nitrate_red_gam"/>
</dbReference>
<dbReference type="GO" id="GO:0046872">
    <property type="term" value="F:metal ion binding"/>
    <property type="evidence" value="ECO:0007669"/>
    <property type="project" value="UniProtKB-KW"/>
</dbReference>
<sequence length="247" mass="27377">MSVVLWGVLPYLAIVTLVGGTIWRYRYDQFGWTTRSSQLYESRLLRIGSPLFHFGLVFVIVGHIGGLVIPMSWTEAVGITQEQYHAVALSVGGVAGFCTLVGIAILVYRRRRTGPVFMATTKNDKLMYVVLVGAIVLGLWATLAGATAGHEGNYRETVSPWFRSIFVLQPDVASMAAAPLPFQIHTLTGLALIAIFPFTRLVHAFTAPLHYLFRPYIVYRSRDARPTPGASAPRRGWDPVGTRDRDR</sequence>
<keyword evidence="9" id="KW-0249">Electron transport</keyword>
<keyword evidence="11" id="KW-0560">Oxidoreductase</keyword>
<comment type="similarity">
    <text evidence="17">In the C-terminal section; belongs to the nitrate reductase gamma subunit family.</text>
</comment>
<keyword evidence="5" id="KW-1003">Cell membrane</keyword>
<evidence type="ECO:0000256" key="22">
    <source>
        <dbReference type="SAM" id="Phobius"/>
    </source>
</evidence>
<comment type="function">
    <text evidence="15">Does not seem to have nitrate reductase activity.</text>
</comment>
<feature type="domain" description="NarG-like" evidence="23">
    <location>
        <begin position="3"/>
        <end position="222"/>
    </location>
</feature>
<reference evidence="24" key="1">
    <citation type="submission" date="2021-01" db="EMBL/GenBank/DDBJ databases">
        <title>Whole genome shotgun sequence of Cellulomonas chitinilytica NBRC 110799.</title>
        <authorList>
            <person name="Komaki H."/>
            <person name="Tamura T."/>
        </authorList>
    </citation>
    <scope>NUCLEOTIDE SEQUENCE</scope>
    <source>
        <strain evidence="24">NBRC 110799</strain>
    </source>
</reference>
<keyword evidence="14 22" id="KW-0472">Membrane</keyword>
<dbReference type="AlphaFoldDB" id="A0A919P6E9"/>
<feature type="transmembrane region" description="Helical" evidence="22">
    <location>
        <begin position="84"/>
        <end position="108"/>
    </location>
</feature>
<dbReference type="GO" id="GO:0042128">
    <property type="term" value="P:nitrate assimilation"/>
    <property type="evidence" value="ECO:0007669"/>
    <property type="project" value="UniProtKB-KW"/>
</dbReference>
<evidence type="ECO:0000256" key="12">
    <source>
        <dbReference type="ARBA" id="ARBA00023004"/>
    </source>
</evidence>
<dbReference type="Gene3D" id="1.20.950.20">
    <property type="entry name" value="Transmembrane di-heme cytochromes, Chain C"/>
    <property type="match status" value="1"/>
</dbReference>